<dbReference type="Proteomes" id="UP000094065">
    <property type="component" value="Unassembled WGS sequence"/>
</dbReference>
<dbReference type="GO" id="GO:0000184">
    <property type="term" value="P:nuclear-transcribed mRNA catabolic process, nonsense-mediated decay"/>
    <property type="evidence" value="ECO:0007669"/>
    <property type="project" value="UniProtKB-KW"/>
</dbReference>
<dbReference type="InterPro" id="IPR012677">
    <property type="entry name" value="Nucleotide-bd_a/b_plait_sf"/>
</dbReference>
<dbReference type="PANTHER" id="PTHR13112:SF0">
    <property type="entry name" value="FI21285P1"/>
    <property type="match status" value="1"/>
</dbReference>
<dbReference type="AlphaFoldDB" id="A0A1E3H9C9"/>
<feature type="compositionally biased region" description="Pro residues" evidence="5">
    <location>
        <begin position="363"/>
        <end position="372"/>
    </location>
</feature>
<sequence>MAPPSPAPRNKLVIRRLPPTLPEDIFWNAVSTWITDKSCLWKSYVAGKAPNGNLDSHPVHSRAYVLMSDPEALVNFHRGFDGHVFRSKTGAEFQAVVEYAPYQKTVHKARVKPDNRQGTIDEDPDFLSFLKSLDTPAPESAQHTFVPAAPPPSTTPLLDHLRSQKSAKSKGKGKATPAPSQAPSQSATPVPTVPGPLKGKAAALASIKDASQRRQLLAQGTSSQVMVAGKGREVSIAPSTSASPAPGSSAAGGGARKGGKGKAKEKEKGDKGGGGAKETEVKEKKGRNRNRSKKDKKEKGDGAATPTGRQTPNLQPKSFPPLPQSTSKAPTPAPAPPPAAVSAAPAQTVPPPSNQRAPAPRVAQPPRPPFAPQEPAFTARPPPQSPIRPPPMRGGHVRPMGQPARPHIPAMNQGMPLNQPVRPLPSRGAPPHNGLHANSPSMFNGGARPAPGPSGQGMEPNSMAPGGSGNGSRRGNRPPPKQAAQVKILARDATAGAGSDTGASSARIDM</sequence>
<dbReference type="EMBL" id="AWGJ01000014">
    <property type="protein sequence ID" value="ODN72939.1"/>
    <property type="molecule type" value="Genomic_DNA"/>
</dbReference>
<reference evidence="7 8" key="1">
    <citation type="submission" date="2016-06" db="EMBL/GenBank/DDBJ databases">
        <title>Evolution of pathogenesis and genome organization in the Tremellales.</title>
        <authorList>
            <person name="Cuomo C."/>
            <person name="Litvintseva A."/>
            <person name="Heitman J."/>
            <person name="Chen Y."/>
            <person name="Sun S."/>
            <person name="Springer D."/>
            <person name="Dromer F."/>
            <person name="Young S."/>
            <person name="Zeng Q."/>
            <person name="Chapman S."/>
            <person name="Gujja S."/>
            <person name="Saif S."/>
            <person name="Birren B."/>
        </authorList>
    </citation>
    <scope>NUCLEOTIDE SEQUENCE [LARGE SCALE GENOMIC DNA]</scope>
    <source>
        <strain evidence="7 8">CBS 6039</strain>
    </source>
</reference>
<dbReference type="InterPro" id="IPR005120">
    <property type="entry name" value="UPF3_dom"/>
</dbReference>
<dbReference type="SUPFAM" id="SSF54928">
    <property type="entry name" value="RNA-binding domain, RBD"/>
    <property type="match status" value="1"/>
</dbReference>
<feature type="domain" description="UPF3" evidence="6">
    <location>
        <begin position="9"/>
        <end position="165"/>
    </location>
</feature>
<feature type="compositionally biased region" description="Basic residues" evidence="5">
    <location>
        <begin position="163"/>
        <end position="173"/>
    </location>
</feature>
<dbReference type="Gene3D" id="3.30.70.330">
    <property type="match status" value="1"/>
</dbReference>
<comment type="subcellular location">
    <subcellularLocation>
        <location evidence="1">Nucleus</location>
    </subcellularLocation>
</comment>
<dbReference type="GeneID" id="30159656"/>
<feature type="compositionally biased region" description="Basic and acidic residues" evidence="5">
    <location>
        <begin position="262"/>
        <end position="283"/>
    </location>
</feature>
<keyword evidence="3" id="KW-0866">Nonsense-mediated mRNA decay</keyword>
<feature type="compositionally biased region" description="Low complexity" evidence="5">
    <location>
        <begin position="491"/>
        <end position="510"/>
    </location>
</feature>
<feature type="compositionally biased region" description="Pro residues" evidence="5">
    <location>
        <begin position="380"/>
        <end position="392"/>
    </location>
</feature>
<feature type="compositionally biased region" description="Polar residues" evidence="5">
    <location>
        <begin position="178"/>
        <end position="189"/>
    </location>
</feature>
<dbReference type="GO" id="GO:0005730">
    <property type="term" value="C:nucleolus"/>
    <property type="evidence" value="ECO:0007669"/>
    <property type="project" value="TreeGrafter"/>
</dbReference>
<dbReference type="GO" id="GO:0003729">
    <property type="term" value="F:mRNA binding"/>
    <property type="evidence" value="ECO:0007669"/>
    <property type="project" value="TreeGrafter"/>
</dbReference>
<dbReference type="RefSeq" id="XP_018988880.1">
    <property type="nucleotide sequence ID" value="XM_019143217.1"/>
</dbReference>
<name>A0A1E3H9C9_9TREE</name>
<dbReference type="PANTHER" id="PTHR13112">
    <property type="entry name" value="UPF3 REGULATOR OF NONSENSE TRANSCRIPTS-LIKE PROTEIN"/>
    <property type="match status" value="1"/>
</dbReference>
<proteinExistence type="inferred from homology"/>
<accession>A0A1E3H9C9</accession>
<feature type="compositionally biased region" description="Basic residues" evidence="5">
    <location>
        <begin position="284"/>
        <end position="294"/>
    </location>
</feature>
<organism evidence="7 8">
    <name type="scientific">Cryptococcus amylolentus CBS 6039</name>
    <dbReference type="NCBI Taxonomy" id="1295533"/>
    <lineage>
        <taxon>Eukaryota</taxon>
        <taxon>Fungi</taxon>
        <taxon>Dikarya</taxon>
        <taxon>Basidiomycota</taxon>
        <taxon>Agaricomycotina</taxon>
        <taxon>Tremellomycetes</taxon>
        <taxon>Tremellales</taxon>
        <taxon>Cryptococcaceae</taxon>
        <taxon>Cryptococcus</taxon>
    </lineage>
</organism>
<dbReference type="Pfam" id="PF03467">
    <property type="entry name" value="Smg4_UPF3"/>
    <property type="match status" value="1"/>
</dbReference>
<evidence type="ECO:0000259" key="6">
    <source>
        <dbReference type="Pfam" id="PF03467"/>
    </source>
</evidence>
<comment type="caution">
    <text evidence="7">The sequence shown here is derived from an EMBL/GenBank/DDBJ whole genome shotgun (WGS) entry which is preliminary data.</text>
</comment>
<evidence type="ECO:0000256" key="2">
    <source>
        <dbReference type="ARBA" id="ARBA00005991"/>
    </source>
</evidence>
<evidence type="ECO:0000313" key="8">
    <source>
        <dbReference type="Proteomes" id="UP000094065"/>
    </source>
</evidence>
<feature type="region of interest" description="Disordered" evidence="5">
    <location>
        <begin position="236"/>
        <end position="510"/>
    </location>
</feature>
<dbReference type="FunFam" id="3.30.70.330:FF:001086">
    <property type="entry name" value="Chromosome 1, whole genome shotgun sequence"/>
    <property type="match status" value="1"/>
</dbReference>
<evidence type="ECO:0000256" key="4">
    <source>
        <dbReference type="ARBA" id="ARBA00023242"/>
    </source>
</evidence>
<keyword evidence="4" id="KW-0539">Nucleus</keyword>
<dbReference type="CDD" id="cd12455">
    <property type="entry name" value="RRM_like_Smg4_UPF3"/>
    <property type="match status" value="1"/>
</dbReference>
<evidence type="ECO:0000256" key="5">
    <source>
        <dbReference type="SAM" id="MobiDB-lite"/>
    </source>
</evidence>
<dbReference type="InterPro" id="IPR035979">
    <property type="entry name" value="RBD_domain_sf"/>
</dbReference>
<dbReference type="InterPro" id="IPR039722">
    <property type="entry name" value="Upf3"/>
</dbReference>
<dbReference type="OrthoDB" id="18087at2759"/>
<evidence type="ECO:0000256" key="3">
    <source>
        <dbReference type="ARBA" id="ARBA00023161"/>
    </source>
</evidence>
<gene>
    <name evidence="7" type="ORF">L202_08347</name>
</gene>
<keyword evidence="8" id="KW-1185">Reference proteome</keyword>
<evidence type="ECO:0000256" key="1">
    <source>
        <dbReference type="ARBA" id="ARBA00004123"/>
    </source>
</evidence>
<dbReference type="GO" id="GO:0005737">
    <property type="term" value="C:cytoplasm"/>
    <property type="evidence" value="ECO:0007669"/>
    <property type="project" value="TreeGrafter"/>
</dbReference>
<evidence type="ECO:0000313" key="7">
    <source>
        <dbReference type="EMBL" id="ODN72939.1"/>
    </source>
</evidence>
<dbReference type="GO" id="GO:0045727">
    <property type="term" value="P:positive regulation of translation"/>
    <property type="evidence" value="ECO:0007669"/>
    <property type="project" value="TreeGrafter"/>
</dbReference>
<dbReference type="STRING" id="1295533.A0A1E3H9C9"/>
<feature type="compositionally biased region" description="Low complexity" evidence="5">
    <location>
        <begin position="237"/>
        <end position="249"/>
    </location>
</feature>
<feature type="compositionally biased region" description="Polar residues" evidence="5">
    <location>
        <begin position="307"/>
        <end position="316"/>
    </location>
</feature>
<feature type="region of interest" description="Disordered" evidence="5">
    <location>
        <begin position="138"/>
        <end position="197"/>
    </location>
</feature>
<comment type="similarity">
    <text evidence="2">Belongs to the RENT3 family.</text>
</comment>
<protein>
    <recommendedName>
        <fullName evidence="6">UPF3 domain-containing protein</fullName>
    </recommendedName>
</protein>